<proteinExistence type="predicted"/>
<dbReference type="RefSeq" id="WP_326505666.1">
    <property type="nucleotide sequence ID" value="NZ_JAWIIV010000004.1"/>
</dbReference>
<comment type="caution">
    <text evidence="3">The sequence shown here is derived from an EMBL/GenBank/DDBJ whole genome shotgun (WGS) entry which is preliminary data.</text>
</comment>
<dbReference type="EMBL" id="JAWIIV010000004">
    <property type="protein sequence ID" value="MEC4718951.1"/>
    <property type="molecule type" value="Genomic_DNA"/>
</dbReference>
<feature type="compositionally biased region" description="Low complexity" evidence="1">
    <location>
        <begin position="96"/>
        <end position="134"/>
    </location>
</feature>
<feature type="signal peptide" evidence="2">
    <location>
        <begin position="1"/>
        <end position="25"/>
    </location>
</feature>
<accession>A0ABU6J5P5</accession>
<feature type="region of interest" description="Disordered" evidence="1">
    <location>
        <begin position="70"/>
        <end position="134"/>
    </location>
</feature>
<gene>
    <name evidence="3" type="ORF">RY831_07320</name>
</gene>
<evidence type="ECO:0000256" key="1">
    <source>
        <dbReference type="SAM" id="MobiDB-lite"/>
    </source>
</evidence>
<keyword evidence="2" id="KW-0732">Signal</keyword>
<keyword evidence="4" id="KW-1185">Reference proteome</keyword>
<organism evidence="3 4">
    <name type="scientific">Noviherbaspirillum album</name>
    <dbReference type="NCBI Taxonomy" id="3080276"/>
    <lineage>
        <taxon>Bacteria</taxon>
        <taxon>Pseudomonadati</taxon>
        <taxon>Pseudomonadota</taxon>
        <taxon>Betaproteobacteria</taxon>
        <taxon>Burkholderiales</taxon>
        <taxon>Oxalobacteraceae</taxon>
        <taxon>Noviherbaspirillum</taxon>
    </lineage>
</organism>
<protein>
    <submittedName>
        <fullName evidence="3">Uncharacterized protein</fullName>
    </submittedName>
</protein>
<evidence type="ECO:0000256" key="2">
    <source>
        <dbReference type="SAM" id="SignalP"/>
    </source>
</evidence>
<evidence type="ECO:0000313" key="4">
    <source>
        <dbReference type="Proteomes" id="UP001352263"/>
    </source>
</evidence>
<dbReference type="Proteomes" id="UP001352263">
    <property type="component" value="Unassembled WGS sequence"/>
</dbReference>
<evidence type="ECO:0000313" key="3">
    <source>
        <dbReference type="EMBL" id="MEC4718951.1"/>
    </source>
</evidence>
<name>A0ABU6J5P5_9BURK</name>
<sequence length="134" mass="13088">MKKCLSGLTLAAFTAFGLAAGAAHAKLPPPTPEAKAAADAAKDKAAWGEKVAAYKLCLSQDKTAAYYQKNKEGAKKPTVETPACTDPGPYVPPAPQAAAAAPATPAAPAAATPAAAVATPATSTASTTGAPATK</sequence>
<feature type="chain" id="PRO_5047023760" evidence="2">
    <location>
        <begin position="26"/>
        <end position="134"/>
    </location>
</feature>
<reference evidence="3 4" key="1">
    <citation type="submission" date="2023-10" db="EMBL/GenBank/DDBJ databases">
        <title>Noviherbaspirillum sp. CPCC 100848 genome assembly.</title>
        <authorList>
            <person name="Li X.Y."/>
            <person name="Fang X.M."/>
        </authorList>
    </citation>
    <scope>NUCLEOTIDE SEQUENCE [LARGE SCALE GENOMIC DNA]</scope>
    <source>
        <strain evidence="3 4">CPCC 100848</strain>
    </source>
</reference>